<evidence type="ECO:0000313" key="2">
    <source>
        <dbReference type="EMBL" id="CAG6482900.1"/>
    </source>
</evidence>
<feature type="compositionally biased region" description="Polar residues" evidence="1">
    <location>
        <begin position="40"/>
        <end position="56"/>
    </location>
</feature>
<dbReference type="EMBL" id="HBUE01094697">
    <property type="protein sequence ID" value="CAG6482900.1"/>
    <property type="molecule type" value="Transcribed_RNA"/>
</dbReference>
<proteinExistence type="predicted"/>
<feature type="region of interest" description="Disordered" evidence="1">
    <location>
        <begin position="128"/>
        <end position="154"/>
    </location>
</feature>
<sequence>MRTSRSKGSGSYGFNYRASGATGSHPTCSPGRTVRPRNKVSVTSGQAKSGLPSSKQSTEHCAYTHPRYFRCQVPVSNPSSRGYTATTRDSASSRGRLFARTRGSTTVLVSAITSLGESTNYHIHTRRRRGLGNQSSTAETQQRGARLRSMGSGYNEIRLAEQGLSRHTSSGRAAFQ</sequence>
<accession>A0A8D8BX43</accession>
<protein>
    <submittedName>
        <fullName evidence="2">(northern house mosquito) hypothetical protein</fullName>
    </submittedName>
</protein>
<feature type="compositionally biased region" description="Polar residues" evidence="1">
    <location>
        <begin position="132"/>
        <end position="143"/>
    </location>
</feature>
<organism evidence="2">
    <name type="scientific">Culex pipiens</name>
    <name type="common">House mosquito</name>
    <dbReference type="NCBI Taxonomy" id="7175"/>
    <lineage>
        <taxon>Eukaryota</taxon>
        <taxon>Metazoa</taxon>
        <taxon>Ecdysozoa</taxon>
        <taxon>Arthropoda</taxon>
        <taxon>Hexapoda</taxon>
        <taxon>Insecta</taxon>
        <taxon>Pterygota</taxon>
        <taxon>Neoptera</taxon>
        <taxon>Endopterygota</taxon>
        <taxon>Diptera</taxon>
        <taxon>Nematocera</taxon>
        <taxon>Culicoidea</taxon>
        <taxon>Culicidae</taxon>
        <taxon>Culicinae</taxon>
        <taxon>Culicini</taxon>
        <taxon>Culex</taxon>
        <taxon>Culex</taxon>
    </lineage>
</organism>
<feature type="region of interest" description="Disordered" evidence="1">
    <location>
        <begin position="1"/>
        <end position="59"/>
    </location>
</feature>
<reference evidence="2" key="1">
    <citation type="submission" date="2021-05" db="EMBL/GenBank/DDBJ databases">
        <authorList>
            <person name="Alioto T."/>
            <person name="Alioto T."/>
            <person name="Gomez Garrido J."/>
        </authorList>
    </citation>
    <scope>NUCLEOTIDE SEQUENCE</scope>
</reference>
<dbReference type="AlphaFoldDB" id="A0A8D8BX43"/>
<evidence type="ECO:0000256" key="1">
    <source>
        <dbReference type="SAM" id="MobiDB-lite"/>
    </source>
</evidence>
<dbReference type="EMBL" id="HBUE01094693">
    <property type="protein sequence ID" value="CAG6482898.1"/>
    <property type="molecule type" value="Transcribed_RNA"/>
</dbReference>
<name>A0A8D8BX43_CULPI</name>